<dbReference type="Gene3D" id="3.80.10.10">
    <property type="entry name" value="Ribonuclease Inhibitor"/>
    <property type="match status" value="1"/>
</dbReference>
<proteinExistence type="predicted"/>
<evidence type="ECO:0000313" key="2">
    <source>
        <dbReference type="Proteomes" id="UP001219518"/>
    </source>
</evidence>
<dbReference type="AlphaFoldDB" id="A0AAE1I0Z8"/>
<dbReference type="EMBL" id="JAHWGI010001426">
    <property type="protein sequence ID" value="KAK3931532.1"/>
    <property type="molecule type" value="Genomic_DNA"/>
</dbReference>
<comment type="caution">
    <text evidence="1">The sequence shown here is derived from an EMBL/GenBank/DDBJ whole genome shotgun (WGS) entry which is preliminary data.</text>
</comment>
<protein>
    <submittedName>
        <fullName evidence="1">Internalin I</fullName>
    </submittedName>
</protein>
<sequence>MIPIQDASYKLHSLRQQQSRHPGDEKDAKFHQDRQFCIHNLLTSTGDILDAVQIDGLIAPRCNIQQREEQNVKEMITQRCPDFWKYEDKELLRDVSGVDRLLGVRCYVLDTFGFRRKLLDTAAPSIKVLSIDGAWFSDLLTVHTMPHLRSLKVSGDAKDTGLNVTPNAGQLSTLAARQCGLTWLHVHSAGLPLAIMTSLLKAHAHTLETLQLRMGTETDQVWSKNHPKPWLWDSRELVAVMEKVREQCRMRALRRVLVLRKPPSVCHPVLELRHDVVACAAHLAALRWRLPGAQVLCDICDGVAPEEL</sequence>
<dbReference type="Proteomes" id="UP001219518">
    <property type="component" value="Unassembled WGS sequence"/>
</dbReference>
<evidence type="ECO:0000313" key="1">
    <source>
        <dbReference type="EMBL" id="KAK3931532.1"/>
    </source>
</evidence>
<name>A0AAE1I0Z8_9NEOP</name>
<accession>A0AAE1I0Z8</accession>
<organism evidence="1 2">
    <name type="scientific">Frankliniella fusca</name>
    <dbReference type="NCBI Taxonomy" id="407009"/>
    <lineage>
        <taxon>Eukaryota</taxon>
        <taxon>Metazoa</taxon>
        <taxon>Ecdysozoa</taxon>
        <taxon>Arthropoda</taxon>
        <taxon>Hexapoda</taxon>
        <taxon>Insecta</taxon>
        <taxon>Pterygota</taxon>
        <taxon>Neoptera</taxon>
        <taxon>Paraneoptera</taxon>
        <taxon>Thysanoptera</taxon>
        <taxon>Terebrantia</taxon>
        <taxon>Thripoidea</taxon>
        <taxon>Thripidae</taxon>
        <taxon>Frankliniella</taxon>
    </lineage>
</organism>
<keyword evidence="2" id="KW-1185">Reference proteome</keyword>
<reference evidence="1" key="1">
    <citation type="submission" date="2021-07" db="EMBL/GenBank/DDBJ databases">
        <authorList>
            <person name="Catto M.A."/>
            <person name="Jacobson A."/>
            <person name="Kennedy G."/>
            <person name="Labadie P."/>
            <person name="Hunt B.G."/>
            <person name="Srinivasan R."/>
        </authorList>
    </citation>
    <scope>NUCLEOTIDE SEQUENCE</scope>
    <source>
        <strain evidence="1">PL_HMW_Pooled</strain>
        <tissue evidence="1">Head</tissue>
    </source>
</reference>
<dbReference type="InterPro" id="IPR032675">
    <property type="entry name" value="LRR_dom_sf"/>
</dbReference>
<gene>
    <name evidence="1" type="ORF">KUF71_006550</name>
</gene>
<reference evidence="1" key="2">
    <citation type="journal article" date="2023" name="BMC Genomics">
        <title>Pest status, molecular evolution, and epigenetic factors derived from the genome assembly of Frankliniella fusca, a thysanopteran phytovirus vector.</title>
        <authorList>
            <person name="Catto M.A."/>
            <person name="Labadie P.E."/>
            <person name="Jacobson A.L."/>
            <person name="Kennedy G.G."/>
            <person name="Srinivasan R."/>
            <person name="Hunt B.G."/>
        </authorList>
    </citation>
    <scope>NUCLEOTIDE SEQUENCE</scope>
    <source>
        <strain evidence="1">PL_HMW_Pooled</strain>
    </source>
</reference>